<dbReference type="CDD" id="cd00067">
    <property type="entry name" value="GAL4"/>
    <property type="match status" value="1"/>
</dbReference>
<evidence type="ECO:0000256" key="6">
    <source>
        <dbReference type="SAM" id="MobiDB-lite"/>
    </source>
</evidence>
<comment type="subcellular location">
    <subcellularLocation>
        <location evidence="1">Nucleus</location>
    </subcellularLocation>
</comment>
<evidence type="ECO:0000313" key="8">
    <source>
        <dbReference type="EMBL" id="KAE8156561.1"/>
    </source>
</evidence>
<evidence type="ECO:0000256" key="1">
    <source>
        <dbReference type="ARBA" id="ARBA00004123"/>
    </source>
</evidence>
<dbReference type="Proteomes" id="UP000326950">
    <property type="component" value="Unassembled WGS sequence"/>
</dbReference>
<feature type="region of interest" description="Disordered" evidence="6">
    <location>
        <begin position="1"/>
        <end position="22"/>
    </location>
</feature>
<accession>A0A5N6UEB2</accession>
<dbReference type="GO" id="GO:0005634">
    <property type="term" value="C:nucleus"/>
    <property type="evidence" value="ECO:0007669"/>
    <property type="project" value="UniProtKB-SubCell"/>
</dbReference>
<keyword evidence="2" id="KW-0805">Transcription regulation</keyword>
<dbReference type="SUPFAM" id="SSF57701">
    <property type="entry name" value="Zn2/Cys6 DNA-binding domain"/>
    <property type="match status" value="1"/>
</dbReference>
<evidence type="ECO:0000256" key="3">
    <source>
        <dbReference type="ARBA" id="ARBA00023125"/>
    </source>
</evidence>
<feature type="region of interest" description="Disordered" evidence="6">
    <location>
        <begin position="76"/>
        <end position="103"/>
    </location>
</feature>
<keyword evidence="3" id="KW-0238">DNA-binding</keyword>
<dbReference type="OrthoDB" id="187139at2759"/>
<evidence type="ECO:0000256" key="5">
    <source>
        <dbReference type="ARBA" id="ARBA00023242"/>
    </source>
</evidence>
<dbReference type="Gene3D" id="4.10.240.10">
    <property type="entry name" value="Zn(2)-C6 fungal-type DNA-binding domain"/>
    <property type="match status" value="1"/>
</dbReference>
<dbReference type="Pfam" id="PF00172">
    <property type="entry name" value="Zn_clus"/>
    <property type="match status" value="1"/>
</dbReference>
<dbReference type="GO" id="GO:0003677">
    <property type="term" value="F:DNA binding"/>
    <property type="evidence" value="ECO:0007669"/>
    <property type="project" value="UniProtKB-KW"/>
</dbReference>
<feature type="compositionally biased region" description="Low complexity" evidence="6">
    <location>
        <begin position="90"/>
        <end position="101"/>
    </location>
</feature>
<organism evidence="8 9">
    <name type="scientific">Aspergillus tamarii</name>
    <dbReference type="NCBI Taxonomy" id="41984"/>
    <lineage>
        <taxon>Eukaryota</taxon>
        <taxon>Fungi</taxon>
        <taxon>Dikarya</taxon>
        <taxon>Ascomycota</taxon>
        <taxon>Pezizomycotina</taxon>
        <taxon>Eurotiomycetes</taxon>
        <taxon>Eurotiomycetidae</taxon>
        <taxon>Eurotiales</taxon>
        <taxon>Aspergillaceae</taxon>
        <taxon>Aspergillus</taxon>
        <taxon>Aspergillus subgen. Circumdati</taxon>
    </lineage>
</organism>
<dbReference type="PANTHER" id="PTHR37534:SF20">
    <property type="entry name" value="PRO1A C6 ZINK-FINGER PROTEIN"/>
    <property type="match status" value="1"/>
</dbReference>
<dbReference type="InterPro" id="IPR036864">
    <property type="entry name" value="Zn2-C6_fun-type_DNA-bd_sf"/>
</dbReference>
<dbReference type="PROSITE" id="PS00463">
    <property type="entry name" value="ZN2_CY6_FUNGAL_1"/>
    <property type="match status" value="1"/>
</dbReference>
<dbReference type="GO" id="GO:0000981">
    <property type="term" value="F:DNA-binding transcription factor activity, RNA polymerase II-specific"/>
    <property type="evidence" value="ECO:0007669"/>
    <property type="project" value="InterPro"/>
</dbReference>
<protein>
    <submittedName>
        <fullName evidence="8">Fungal-specific transcription factor domain-containing protein</fullName>
    </submittedName>
</protein>
<name>A0A5N6UEB2_ASPTM</name>
<dbReference type="SMART" id="SM00066">
    <property type="entry name" value="GAL4"/>
    <property type="match status" value="1"/>
</dbReference>
<evidence type="ECO:0000313" key="9">
    <source>
        <dbReference type="Proteomes" id="UP000326950"/>
    </source>
</evidence>
<dbReference type="GO" id="GO:0009893">
    <property type="term" value="P:positive regulation of metabolic process"/>
    <property type="evidence" value="ECO:0007669"/>
    <property type="project" value="UniProtKB-ARBA"/>
</dbReference>
<evidence type="ECO:0000256" key="2">
    <source>
        <dbReference type="ARBA" id="ARBA00023015"/>
    </source>
</evidence>
<dbReference type="Pfam" id="PF11951">
    <property type="entry name" value="Fungal_trans_2"/>
    <property type="match status" value="1"/>
</dbReference>
<dbReference type="EMBL" id="ML738756">
    <property type="protein sequence ID" value="KAE8156561.1"/>
    <property type="molecule type" value="Genomic_DNA"/>
</dbReference>
<evidence type="ECO:0000259" key="7">
    <source>
        <dbReference type="PROSITE" id="PS50048"/>
    </source>
</evidence>
<feature type="domain" description="Zn(2)-C6 fungal-type" evidence="7">
    <location>
        <begin position="26"/>
        <end position="56"/>
    </location>
</feature>
<dbReference type="InterPro" id="IPR021858">
    <property type="entry name" value="Fun_TF"/>
</dbReference>
<evidence type="ECO:0000256" key="4">
    <source>
        <dbReference type="ARBA" id="ARBA00023163"/>
    </source>
</evidence>
<dbReference type="PANTHER" id="PTHR37534">
    <property type="entry name" value="TRANSCRIPTIONAL ACTIVATOR PROTEIN UGA3"/>
    <property type="match status" value="1"/>
</dbReference>
<dbReference type="PROSITE" id="PS50048">
    <property type="entry name" value="ZN2_CY6_FUNGAL_2"/>
    <property type="match status" value="1"/>
</dbReference>
<sequence>MSTSPPPAASPQFPALRPRKGRTKTGCVCCRLRRKKCDERKPQCSSCARLSLICTWPDPNEFAWRKRLGLPLEEKCGQKTAPERTPPSSPSSSATSRVSPEQSEGNLFIPSISALPGLFSESESMSIGLLQLYVEQTTAYLLSIPEDFCDPFIYDVIPLATEDTLVMNAVLCLGGIPLPHQNQNDPLEIKRLRHYAHALKELKHALTEWNNDSNKDVLRLLLTTILLCQYEILHGNQNGVLAYHLRASCFFVQQIVATNELARNNALTQVLVEMYAYLELSSALHLTATPNDPQLGPLSAISSLASIRRFTTFGTLFGSASALYEMIPDIRCLADLRQKELAHGVPLGCNATFDMLMKQLQDFDWNTALATGPSSSQEEFLRGKAAAGRLVQNAMLLFLLSAYYVDQNTLKSIAPMLVDTAIETVESITGTIWRNPTFWPAVVIGCYASTDEQRAKIMEYMRPSMALTLRARELLMCVWNSPDEAFGLSGLAKIIEAENASYCFG</sequence>
<proteinExistence type="predicted"/>
<keyword evidence="4" id="KW-0804">Transcription</keyword>
<keyword evidence="9" id="KW-1185">Reference proteome</keyword>
<dbReference type="GO" id="GO:0008270">
    <property type="term" value="F:zinc ion binding"/>
    <property type="evidence" value="ECO:0007669"/>
    <property type="project" value="InterPro"/>
</dbReference>
<dbReference type="InterPro" id="IPR001138">
    <property type="entry name" value="Zn2Cys6_DnaBD"/>
</dbReference>
<gene>
    <name evidence="8" type="ORF">BDV40DRAFT_280782</name>
</gene>
<keyword evidence="5" id="KW-0539">Nucleus</keyword>
<reference evidence="8 9" key="1">
    <citation type="submission" date="2019-04" db="EMBL/GenBank/DDBJ databases">
        <title>Friends and foes A comparative genomics study of 23 Aspergillus species from section Flavi.</title>
        <authorList>
            <consortium name="DOE Joint Genome Institute"/>
            <person name="Kjaerbolling I."/>
            <person name="Vesth T."/>
            <person name="Frisvad J.C."/>
            <person name="Nybo J.L."/>
            <person name="Theobald S."/>
            <person name="Kildgaard S."/>
            <person name="Isbrandt T."/>
            <person name="Kuo A."/>
            <person name="Sato A."/>
            <person name="Lyhne E.K."/>
            <person name="Kogle M.E."/>
            <person name="Wiebenga A."/>
            <person name="Kun R.S."/>
            <person name="Lubbers R.J."/>
            <person name="Makela M.R."/>
            <person name="Barry K."/>
            <person name="Chovatia M."/>
            <person name="Clum A."/>
            <person name="Daum C."/>
            <person name="Haridas S."/>
            <person name="He G."/>
            <person name="LaButti K."/>
            <person name="Lipzen A."/>
            <person name="Mondo S."/>
            <person name="Riley R."/>
            <person name="Salamov A."/>
            <person name="Simmons B.A."/>
            <person name="Magnuson J.K."/>
            <person name="Henrissat B."/>
            <person name="Mortensen U.H."/>
            <person name="Larsen T.O."/>
            <person name="Devries R.P."/>
            <person name="Grigoriev I.V."/>
            <person name="Machida M."/>
            <person name="Baker S.E."/>
            <person name="Andersen M.R."/>
        </authorList>
    </citation>
    <scope>NUCLEOTIDE SEQUENCE [LARGE SCALE GENOMIC DNA]</scope>
    <source>
        <strain evidence="8 9">CBS 117626</strain>
    </source>
</reference>
<dbReference type="AlphaFoldDB" id="A0A5N6UEB2"/>